<gene>
    <name evidence="9" type="ORF">CYR79_00460</name>
</gene>
<dbReference type="EMBL" id="PKGI01000003">
    <property type="protein sequence ID" value="PLA77496.1"/>
    <property type="molecule type" value="Genomic_DNA"/>
</dbReference>
<feature type="transmembrane region" description="Helical" evidence="8">
    <location>
        <begin position="169"/>
        <end position="185"/>
    </location>
</feature>
<feature type="transmembrane region" description="Helical" evidence="8">
    <location>
        <begin position="143"/>
        <end position="163"/>
    </location>
</feature>
<comment type="caution">
    <text evidence="9">The sequence shown here is derived from an EMBL/GenBank/DDBJ whole genome shotgun (WGS) entry which is preliminary data.</text>
</comment>
<accession>A0A2I2ADR1</accession>
<evidence type="ECO:0000256" key="6">
    <source>
        <dbReference type="ARBA" id="ARBA00022989"/>
    </source>
</evidence>
<feature type="transmembrane region" description="Helical" evidence="8">
    <location>
        <begin position="30"/>
        <end position="48"/>
    </location>
</feature>
<feature type="transmembrane region" description="Helical" evidence="8">
    <location>
        <begin position="351"/>
        <end position="370"/>
    </location>
</feature>
<keyword evidence="7 8" id="KW-0472">Membrane</keyword>
<dbReference type="GO" id="GO:0009103">
    <property type="term" value="P:lipopolysaccharide biosynthetic process"/>
    <property type="evidence" value="ECO:0007669"/>
    <property type="project" value="UniProtKB-ARBA"/>
</dbReference>
<feature type="transmembrane region" description="Helical" evidence="8">
    <location>
        <begin position="114"/>
        <end position="136"/>
    </location>
</feature>
<evidence type="ECO:0000256" key="1">
    <source>
        <dbReference type="ARBA" id="ARBA00004651"/>
    </source>
</evidence>
<dbReference type="InterPro" id="IPR050297">
    <property type="entry name" value="LipidA_mod_glycosyltrf_83"/>
</dbReference>
<evidence type="ECO:0000256" key="7">
    <source>
        <dbReference type="ARBA" id="ARBA00023136"/>
    </source>
</evidence>
<proteinExistence type="predicted"/>
<feature type="transmembrane region" description="Helical" evidence="8">
    <location>
        <begin position="376"/>
        <end position="396"/>
    </location>
</feature>
<protein>
    <recommendedName>
        <fullName evidence="11">Glycosyltransferase RgtA/B/C/D-like domain-containing protein</fullName>
    </recommendedName>
</protein>
<keyword evidence="6 8" id="KW-1133">Transmembrane helix</keyword>
<evidence type="ECO:0008006" key="11">
    <source>
        <dbReference type="Google" id="ProtNLM"/>
    </source>
</evidence>
<dbReference type="GO" id="GO:0016763">
    <property type="term" value="F:pentosyltransferase activity"/>
    <property type="evidence" value="ECO:0007669"/>
    <property type="project" value="TreeGrafter"/>
</dbReference>
<reference evidence="10" key="1">
    <citation type="submission" date="2017-12" db="EMBL/GenBank/DDBJ databases">
        <authorList>
            <person name="Christensen H."/>
        </authorList>
    </citation>
    <scope>NUCLEOTIDE SEQUENCE [LARGE SCALE GENOMIC DNA]</scope>
    <source>
        <strain evidence="10">268A</strain>
    </source>
</reference>
<name>A0A2I2ADR1_9LACO</name>
<feature type="transmembrane region" description="Helical" evidence="8">
    <location>
        <begin position="240"/>
        <end position="259"/>
    </location>
</feature>
<keyword evidence="3" id="KW-0328">Glycosyltransferase</keyword>
<keyword evidence="2" id="KW-1003">Cell membrane</keyword>
<evidence type="ECO:0000256" key="3">
    <source>
        <dbReference type="ARBA" id="ARBA00022676"/>
    </source>
</evidence>
<evidence type="ECO:0000313" key="9">
    <source>
        <dbReference type="EMBL" id="PLA77496.1"/>
    </source>
</evidence>
<dbReference type="Proteomes" id="UP000234579">
    <property type="component" value="Unassembled WGS sequence"/>
</dbReference>
<evidence type="ECO:0000256" key="4">
    <source>
        <dbReference type="ARBA" id="ARBA00022679"/>
    </source>
</evidence>
<dbReference type="PANTHER" id="PTHR33908">
    <property type="entry name" value="MANNOSYLTRANSFERASE YKCB-RELATED"/>
    <property type="match status" value="1"/>
</dbReference>
<feature type="transmembrane region" description="Helical" evidence="8">
    <location>
        <begin position="6"/>
        <end position="23"/>
    </location>
</feature>
<evidence type="ECO:0000256" key="5">
    <source>
        <dbReference type="ARBA" id="ARBA00022692"/>
    </source>
</evidence>
<sequence>MYLIIRGIVLLATLLVLFLITRHHMKSDRLAIAGVYLVTVFFAFFLLYKLATFPNVFVDEGNGMYDSWSLANYGVDSHLIKNPVYLEGHVGQGQSVLYAYIAGLFMKIFGYKLFIFRLPLVLISIGTLLILIYVALHRGSARVAFWLALVVASSPYILDISRFGMDCNVAPFMVASGSALTYLGVTQKKRFVRIIQLIVGFLIIGLTAYSYNVGWMFLPIYLLNLAIFLLTTRKVKITDAILPVTLLIIEIIPIMIFAVRSNIPSLNRTVKILFWTSPELQVGRVGASFIDFKHNLVANMYHNLISGLMQFVNGTDGLSSNSVANFGPYYMFALPFFIWGLFILLKRRATVDYFVISSLVAMIPIMLVVTPNYNHWIFLHFSVLVVIGIGIIDLVNNYGKFKYALIATYVISMVIYTNQYFTLERYTGFDISALNKITSMNTHRYKKVYFASDSEFFMYALRVAAPVSPYEFQKTKDHPYSKVNLGMDTKYSNFERLSDDSNIVNNSLIILPKEKVSEYDSKLKGRNNIDTFIFDSAEYLIYR</sequence>
<dbReference type="AlphaFoldDB" id="A0A2I2ADR1"/>
<dbReference type="GO" id="GO:0005886">
    <property type="term" value="C:plasma membrane"/>
    <property type="evidence" value="ECO:0007669"/>
    <property type="project" value="UniProtKB-SubCell"/>
</dbReference>
<feature type="transmembrane region" description="Helical" evidence="8">
    <location>
        <begin position="326"/>
        <end position="344"/>
    </location>
</feature>
<evidence type="ECO:0000313" key="10">
    <source>
        <dbReference type="Proteomes" id="UP000234579"/>
    </source>
</evidence>
<dbReference type="RefSeq" id="WP_101811152.1">
    <property type="nucleotide sequence ID" value="NZ_PKGI01000003.1"/>
</dbReference>
<evidence type="ECO:0000256" key="2">
    <source>
        <dbReference type="ARBA" id="ARBA00022475"/>
    </source>
</evidence>
<feature type="transmembrane region" description="Helical" evidence="8">
    <location>
        <begin position="215"/>
        <end position="233"/>
    </location>
</feature>
<organism evidence="9 10">
    <name type="scientific">Ligilactobacillus agilis</name>
    <dbReference type="NCBI Taxonomy" id="1601"/>
    <lineage>
        <taxon>Bacteria</taxon>
        <taxon>Bacillati</taxon>
        <taxon>Bacillota</taxon>
        <taxon>Bacilli</taxon>
        <taxon>Lactobacillales</taxon>
        <taxon>Lactobacillaceae</taxon>
        <taxon>Ligilactobacillus</taxon>
    </lineage>
</organism>
<keyword evidence="4" id="KW-0808">Transferase</keyword>
<comment type="subcellular location">
    <subcellularLocation>
        <location evidence="1">Cell membrane</location>
        <topology evidence="1">Multi-pass membrane protein</topology>
    </subcellularLocation>
</comment>
<evidence type="ECO:0000256" key="8">
    <source>
        <dbReference type="SAM" id="Phobius"/>
    </source>
</evidence>
<keyword evidence="5 8" id="KW-0812">Transmembrane</keyword>
<feature type="transmembrane region" description="Helical" evidence="8">
    <location>
        <begin position="403"/>
        <end position="421"/>
    </location>
</feature>
<feature type="transmembrane region" description="Helical" evidence="8">
    <location>
        <begin position="192"/>
        <end position="209"/>
    </location>
</feature>
<dbReference type="PANTHER" id="PTHR33908:SF11">
    <property type="entry name" value="MEMBRANE PROTEIN"/>
    <property type="match status" value="1"/>
</dbReference>